<evidence type="ECO:0008006" key="3">
    <source>
        <dbReference type="Google" id="ProtNLM"/>
    </source>
</evidence>
<organism evidence="1 2">
    <name type="scientific">Dyella japonica DSM 16301</name>
    <dbReference type="NCBI Taxonomy" id="1440762"/>
    <lineage>
        <taxon>Bacteria</taxon>
        <taxon>Pseudomonadati</taxon>
        <taxon>Pseudomonadota</taxon>
        <taxon>Gammaproteobacteria</taxon>
        <taxon>Lysobacterales</taxon>
        <taxon>Rhodanobacteraceae</taxon>
        <taxon>Dyella</taxon>
    </lineage>
</organism>
<dbReference type="AlphaFoldDB" id="A0A0G9H0Q8"/>
<gene>
    <name evidence="1" type="ORF">Y882_11620</name>
</gene>
<name>A0A0G9H0Q8_9GAMM</name>
<dbReference type="PATRIC" id="fig|1440762.4.peg.1824"/>
<protein>
    <recommendedName>
        <fullName evidence="3">Lipoprotein</fullName>
    </recommendedName>
</protein>
<sequence length="129" mass="14367">MRKPLRFAVALLALSIASCQRTEAPVRVSLISLIANPQQYTGKRVQVAGFVHLEFEGNAIYLHQDDAVHPLYKNGLWVEFEASVIPDAKRCNDHYVIVTGIFNAKDQGHMGLWSGSITNISRIYARPAC</sequence>
<proteinExistence type="predicted"/>
<evidence type="ECO:0000313" key="1">
    <source>
        <dbReference type="EMBL" id="KLD63415.1"/>
    </source>
</evidence>
<dbReference type="Proteomes" id="UP000035481">
    <property type="component" value="Unassembled WGS sequence"/>
</dbReference>
<dbReference type="STRING" id="1440762.Y882_11620"/>
<dbReference type="OrthoDB" id="6293428at2"/>
<dbReference type="PROSITE" id="PS51257">
    <property type="entry name" value="PROKAR_LIPOPROTEIN"/>
    <property type="match status" value="1"/>
</dbReference>
<evidence type="ECO:0000313" key="2">
    <source>
        <dbReference type="Proteomes" id="UP000035481"/>
    </source>
</evidence>
<reference evidence="1 2" key="1">
    <citation type="journal article" date="2015" name="Antonie Van Leeuwenhoek">
        <title>A phylogenomic and molecular marker based taxonomic framework for the order Xanthomonadales: proposal to transfer the families Algiphilaceae and Solimonadaceae to the order Nevskiales ord. nov. and to create a new family within the order Xanthomonadales, the family Rhodanobacteraceae fam. nov., containing the genus Rhodanobacter and its closest relatives.</title>
        <authorList>
            <person name="Naushad S."/>
            <person name="Adeolu M."/>
            <person name="Wong S."/>
            <person name="Sohail M."/>
            <person name="Schellhorn H.E."/>
            <person name="Gupta R.S."/>
        </authorList>
    </citation>
    <scope>NUCLEOTIDE SEQUENCE [LARGE SCALE GENOMIC DNA]</scope>
    <source>
        <strain evidence="1 2">DSM 16301</strain>
    </source>
</reference>
<comment type="caution">
    <text evidence="1">The sequence shown here is derived from an EMBL/GenBank/DDBJ whole genome shotgun (WGS) entry which is preliminary data.</text>
</comment>
<dbReference type="EMBL" id="JPLA01000028">
    <property type="protein sequence ID" value="KLD63415.1"/>
    <property type="molecule type" value="Genomic_DNA"/>
</dbReference>
<accession>A0A0G9H0Q8</accession>